<feature type="repeat" description="ANK" evidence="3">
    <location>
        <begin position="449"/>
        <end position="481"/>
    </location>
</feature>
<proteinExistence type="predicted"/>
<reference evidence="4 5" key="1">
    <citation type="submission" date="2018-09" db="EMBL/GenBank/DDBJ databases">
        <title>Comparative Genomics of Wolbachia-Cardinium Dual Endosymbiosis in a Plant-Parasitic Nematode.</title>
        <authorList>
            <person name="Brown A.M.V."/>
            <person name="Wasala S.K."/>
            <person name="Howe D.K."/>
            <person name="Peetz A.B."/>
            <person name="Zasada I.A."/>
            <person name="Denver D.R."/>
        </authorList>
    </citation>
    <scope>NUCLEOTIDE SEQUENCE [LARGE SCALE GENOMIC DNA]</scope>
    <source>
        <strain evidence="4 5">Pp_1</strain>
    </source>
</reference>
<dbReference type="EMBL" id="RARA01000025">
    <property type="protein sequence ID" value="ROT47171.1"/>
    <property type="molecule type" value="Genomic_DNA"/>
</dbReference>
<keyword evidence="1" id="KW-0677">Repeat</keyword>
<dbReference type="PANTHER" id="PTHR24123:SF33">
    <property type="entry name" value="PROTEIN HOS4"/>
    <property type="match status" value="1"/>
</dbReference>
<evidence type="ECO:0000256" key="2">
    <source>
        <dbReference type="ARBA" id="ARBA00023043"/>
    </source>
</evidence>
<dbReference type="SMART" id="SM00248">
    <property type="entry name" value="ANK"/>
    <property type="match status" value="12"/>
</dbReference>
<feature type="repeat" description="ANK" evidence="3">
    <location>
        <begin position="125"/>
        <end position="157"/>
    </location>
</feature>
<dbReference type="PANTHER" id="PTHR24123">
    <property type="entry name" value="ANKYRIN REPEAT-CONTAINING"/>
    <property type="match status" value="1"/>
</dbReference>
<protein>
    <submittedName>
        <fullName evidence="4">Uncharacterized protein</fullName>
    </submittedName>
</protein>
<dbReference type="Pfam" id="PF12796">
    <property type="entry name" value="Ank_2"/>
    <property type="match status" value="3"/>
</dbReference>
<feature type="repeat" description="ANK" evidence="3">
    <location>
        <begin position="268"/>
        <end position="300"/>
    </location>
</feature>
<sequence>MYLINKNIKIIVMMFVHSIYKKGCRRRSTVNWYMYPAIWYSCFITYSCTNLKNGMKHTQDANGQNISTQETVVRASQSDCICKNASPLAAFNSDKLHMAAYAGCMDCIEKIPKDSPDIIKHDKVRNSTLLHTATRYGRTYVAEVLLDKGANIEAIDKDGYTALHLAAIYGKYDIAKLLLESQANKNSYDKLWHTALHWAVKHGHCDIAELLLSYNASIHYRNQGERDTVLHWAVKYNQENIAQNIVQLLLNKLIEINQIEQINIQNKDGNTVLHLAVEYGMKNLVGLLLDSGAKINIQNKDGNTALHLVVKYNQENIAQNIVQLLLNKLIQINQIDQINIQNNDGNTALHLAAIHGIENLTELLLDNGAKINIRNKDGNTALHLAVKYNQENIAQLLLNKLIQINQIDQINIQNNDGNTALHLAAIDGRENLVELLLDNGAKIDMQNKKQMMPLEYAVKHRHANMVKLLLDRGNKINKQNKWGIAALHWASKQSDLDGIELLLNAGVKVDAQNDDGNTALHIAYRQCCRFIGSYHKFTRSRQLNTVKLLERCSARKDIENKQGYSPEDYAYLVFIRNCYGINLLNSRDGSHIVEKRILGYLLQNNKFKQRNTPTNQNSESLHSHLPNEIWDICKFITTDLYLNATGQVTQSGTQLPQLRDYVEKINPDQAMEYERVASGLLNSARELRDLCSKSSCVVM</sequence>
<dbReference type="Gene3D" id="1.25.40.20">
    <property type="entry name" value="Ankyrin repeat-containing domain"/>
    <property type="match status" value="5"/>
</dbReference>
<keyword evidence="5" id="KW-1185">Reference proteome</keyword>
<evidence type="ECO:0000256" key="3">
    <source>
        <dbReference type="PROSITE-ProRule" id="PRU00023"/>
    </source>
</evidence>
<dbReference type="PROSITE" id="PS50297">
    <property type="entry name" value="ANK_REP_REGION"/>
    <property type="match status" value="10"/>
</dbReference>
<evidence type="ECO:0000313" key="4">
    <source>
        <dbReference type="EMBL" id="ROT47171.1"/>
    </source>
</evidence>
<dbReference type="OrthoDB" id="844699at2"/>
<accession>A0A3N2QBN5</accession>
<dbReference type="Proteomes" id="UP000270927">
    <property type="component" value="Unassembled WGS sequence"/>
</dbReference>
<feature type="repeat" description="ANK" evidence="3">
    <location>
        <begin position="482"/>
        <end position="514"/>
    </location>
</feature>
<comment type="caution">
    <text evidence="4">The sequence shown here is derived from an EMBL/GenBank/DDBJ whole genome shotgun (WGS) entry which is preliminary data.</text>
</comment>
<dbReference type="AlphaFoldDB" id="A0A3N2QBN5"/>
<dbReference type="InterPro" id="IPR051165">
    <property type="entry name" value="Multifunctional_ANK_Repeat"/>
</dbReference>
<dbReference type="InterPro" id="IPR036770">
    <property type="entry name" value="Ankyrin_rpt-contain_sf"/>
</dbReference>
<feature type="repeat" description="ANK" evidence="3">
    <location>
        <begin position="301"/>
        <end position="337"/>
    </location>
</feature>
<evidence type="ECO:0000256" key="1">
    <source>
        <dbReference type="ARBA" id="ARBA00022737"/>
    </source>
</evidence>
<feature type="repeat" description="ANK" evidence="3">
    <location>
        <begin position="344"/>
        <end position="376"/>
    </location>
</feature>
<feature type="repeat" description="ANK" evidence="3">
    <location>
        <begin position="416"/>
        <end position="448"/>
    </location>
</feature>
<name>A0A3N2QBN5_9BACT</name>
<gene>
    <name evidence="4" type="ORF">EDM02_03335</name>
</gene>
<feature type="repeat" description="ANK" evidence="3">
    <location>
        <begin position="158"/>
        <end position="190"/>
    </location>
</feature>
<feature type="repeat" description="ANK" evidence="3">
    <location>
        <begin position="191"/>
        <end position="223"/>
    </location>
</feature>
<dbReference type="PROSITE" id="PS50088">
    <property type="entry name" value="ANK_REPEAT"/>
    <property type="match status" value="10"/>
</dbReference>
<evidence type="ECO:0000313" key="5">
    <source>
        <dbReference type="Proteomes" id="UP000270927"/>
    </source>
</evidence>
<dbReference type="InterPro" id="IPR002110">
    <property type="entry name" value="Ankyrin_rpt"/>
</dbReference>
<dbReference type="Pfam" id="PF13637">
    <property type="entry name" value="Ank_4"/>
    <property type="match status" value="2"/>
</dbReference>
<feature type="repeat" description="ANK" evidence="3">
    <location>
        <begin position="377"/>
        <end position="409"/>
    </location>
</feature>
<organism evidence="4 5">
    <name type="scientific">Candidatus Cardinium hertigii</name>
    <dbReference type="NCBI Taxonomy" id="247481"/>
    <lineage>
        <taxon>Bacteria</taxon>
        <taxon>Pseudomonadati</taxon>
        <taxon>Bacteroidota</taxon>
        <taxon>Cytophagia</taxon>
        <taxon>Cytophagales</taxon>
        <taxon>Amoebophilaceae</taxon>
        <taxon>Candidatus Cardinium</taxon>
    </lineage>
</organism>
<keyword evidence="2 3" id="KW-0040">ANK repeat</keyword>
<dbReference type="PRINTS" id="PR01415">
    <property type="entry name" value="ANKYRIN"/>
</dbReference>
<dbReference type="Pfam" id="PF00023">
    <property type="entry name" value="Ank"/>
    <property type="match status" value="1"/>
</dbReference>
<dbReference type="SUPFAM" id="SSF48403">
    <property type="entry name" value="Ankyrin repeat"/>
    <property type="match status" value="1"/>
</dbReference>